<evidence type="ECO:0000256" key="1">
    <source>
        <dbReference type="SAM" id="MobiDB-lite"/>
    </source>
</evidence>
<dbReference type="EMBL" id="BMAR01000019">
    <property type="protein sequence ID" value="GFR47777.1"/>
    <property type="molecule type" value="Genomic_DNA"/>
</dbReference>
<feature type="compositionally biased region" description="Low complexity" evidence="1">
    <location>
        <begin position="239"/>
        <end position="249"/>
    </location>
</feature>
<feature type="compositionally biased region" description="Low complexity" evidence="1">
    <location>
        <begin position="183"/>
        <end position="213"/>
    </location>
</feature>
<feature type="compositionally biased region" description="Low complexity" evidence="1">
    <location>
        <begin position="332"/>
        <end position="348"/>
    </location>
</feature>
<keyword evidence="2" id="KW-1133">Transmembrane helix</keyword>
<feature type="region of interest" description="Disordered" evidence="1">
    <location>
        <begin position="283"/>
        <end position="348"/>
    </location>
</feature>
<dbReference type="Proteomes" id="UP001054857">
    <property type="component" value="Unassembled WGS sequence"/>
</dbReference>
<proteinExistence type="predicted"/>
<sequence length="419" mass="42641">MDYSEDTHGTLGFDVDHDESDEEVLPSSFQAGEAVFSVPLQVFVVKGLSKATIGFRPSVTCEGHLAEVSKTSTGYALKALGSDQQLSFKYEPPSPKFCRKLPKCVSYRLQLLHGSQFLYSLRGLPKTLRCQRTANAVEWGPVHVVFRRSADLDTFLATIRYVQVAEVAAAAAATSCATAAAGSQGESQQGADAAAASTTTSSALSAAHASPGSNSEQQQQLDGSPGEAAEVGGEGKEGGTATREGAAAAPTQEGEADPADPASASGLLWTEAAAALWMEAGEEAAGPSGAPAQAAPHSSSPTSSPSSSFPPAPNSSGSSPLPGSPDAPTAPPTANCAATPPPTTSSSSSLPCCCSSLASRFSSVFRGLQGLCFTTSPSCSSQTHPRTRLLLAVSAAAAAAAVSAGYLLALRRNRTATAW</sequence>
<keyword evidence="2" id="KW-0472">Membrane</keyword>
<protein>
    <submittedName>
        <fullName evidence="3">Uncharacterized protein</fullName>
    </submittedName>
</protein>
<evidence type="ECO:0000313" key="4">
    <source>
        <dbReference type="Proteomes" id="UP001054857"/>
    </source>
</evidence>
<evidence type="ECO:0000256" key="2">
    <source>
        <dbReference type="SAM" id="Phobius"/>
    </source>
</evidence>
<keyword evidence="2" id="KW-0812">Transmembrane</keyword>
<organism evidence="3 4">
    <name type="scientific">Astrephomene gubernaculifera</name>
    <dbReference type="NCBI Taxonomy" id="47775"/>
    <lineage>
        <taxon>Eukaryota</taxon>
        <taxon>Viridiplantae</taxon>
        <taxon>Chlorophyta</taxon>
        <taxon>core chlorophytes</taxon>
        <taxon>Chlorophyceae</taxon>
        <taxon>CS clade</taxon>
        <taxon>Chlamydomonadales</taxon>
        <taxon>Astrephomenaceae</taxon>
        <taxon>Astrephomene</taxon>
    </lineage>
</organism>
<keyword evidence="4" id="KW-1185">Reference proteome</keyword>
<reference evidence="3 4" key="1">
    <citation type="journal article" date="2021" name="Sci. Rep.">
        <title>Genome sequencing of the multicellular alga Astrephomene provides insights into convergent evolution of germ-soma differentiation.</title>
        <authorList>
            <person name="Yamashita S."/>
            <person name="Yamamoto K."/>
            <person name="Matsuzaki R."/>
            <person name="Suzuki S."/>
            <person name="Yamaguchi H."/>
            <person name="Hirooka S."/>
            <person name="Minakuchi Y."/>
            <person name="Miyagishima S."/>
            <person name="Kawachi M."/>
            <person name="Toyoda A."/>
            <person name="Nozaki H."/>
        </authorList>
    </citation>
    <scope>NUCLEOTIDE SEQUENCE [LARGE SCALE GENOMIC DNA]</scope>
    <source>
        <strain evidence="3 4">NIES-4017</strain>
    </source>
</reference>
<evidence type="ECO:0000313" key="3">
    <source>
        <dbReference type="EMBL" id="GFR47777.1"/>
    </source>
</evidence>
<name>A0AAD3DVA6_9CHLO</name>
<gene>
    <name evidence="3" type="ORF">Agub_g9545</name>
</gene>
<feature type="compositionally biased region" description="Low complexity" evidence="1">
    <location>
        <begin position="284"/>
        <end position="307"/>
    </location>
</feature>
<feature type="transmembrane region" description="Helical" evidence="2">
    <location>
        <begin position="389"/>
        <end position="409"/>
    </location>
</feature>
<accession>A0AAD3DVA6</accession>
<feature type="region of interest" description="Disordered" evidence="1">
    <location>
        <begin position="183"/>
        <end position="263"/>
    </location>
</feature>
<feature type="compositionally biased region" description="Pro residues" evidence="1">
    <location>
        <begin position="322"/>
        <end position="331"/>
    </location>
</feature>
<dbReference type="AlphaFoldDB" id="A0AAD3DVA6"/>
<comment type="caution">
    <text evidence="3">The sequence shown here is derived from an EMBL/GenBank/DDBJ whole genome shotgun (WGS) entry which is preliminary data.</text>
</comment>